<evidence type="ECO:0000256" key="6">
    <source>
        <dbReference type="ARBA" id="ARBA00022989"/>
    </source>
</evidence>
<evidence type="ECO:0000313" key="9">
    <source>
        <dbReference type="EMBL" id="MDT0321983.1"/>
    </source>
</evidence>
<feature type="transmembrane region" description="Helical" evidence="8">
    <location>
        <begin position="235"/>
        <end position="260"/>
    </location>
</feature>
<comment type="subcellular location">
    <subcellularLocation>
        <location evidence="1">Cell membrane</location>
        <topology evidence="1">Multi-pass membrane protein</topology>
    </subcellularLocation>
</comment>
<organism evidence="9 10">
    <name type="scientific">Streptomyces millisiae</name>
    <dbReference type="NCBI Taxonomy" id="3075542"/>
    <lineage>
        <taxon>Bacteria</taxon>
        <taxon>Bacillati</taxon>
        <taxon>Actinomycetota</taxon>
        <taxon>Actinomycetes</taxon>
        <taxon>Kitasatosporales</taxon>
        <taxon>Streptomycetaceae</taxon>
        <taxon>Streptomyces</taxon>
    </lineage>
</organism>
<dbReference type="PANTHER" id="PTHR30472:SF24">
    <property type="entry name" value="FERRIC ENTEROBACTIN TRANSPORT SYSTEM PERMEASE PROTEIN FEPG"/>
    <property type="match status" value="1"/>
</dbReference>
<feature type="transmembrane region" description="Helical" evidence="8">
    <location>
        <begin position="280"/>
        <end position="299"/>
    </location>
</feature>
<dbReference type="InterPro" id="IPR000522">
    <property type="entry name" value="ABC_transptr_permease_BtuC"/>
</dbReference>
<evidence type="ECO:0000256" key="3">
    <source>
        <dbReference type="ARBA" id="ARBA00022448"/>
    </source>
</evidence>
<evidence type="ECO:0000256" key="8">
    <source>
        <dbReference type="SAM" id="Phobius"/>
    </source>
</evidence>
<sequence length="331" mass="33425">MRADARGLAAGAVLLLLALGVAVLLVGTGDYPMTPAEVLRTLAGNGTRIQEFVVTELRLPRVLVGLLVGLALGVAGAVFQSVSRNPLGSPDVVGFGQGSAAGALTTIVLLSGGGLAVAAGSVVGGLATGVAVYLLAWRGGVHGYRLVLVGIGVAAVLSAVNGYLLTRADIADAARAVLWLTGSLDGRDWAQFWPLLVACGLLLPPVLALGRPLRMLELGDETAAALGVRVQRTRLLAVLAAVLLTASATAAAGPVAFVALASPQLARRLTRAAGPNALPAGLMGALLTVAADLLAQWAFADRQLPVGAVTGVLGGGYLLWLLVTERRAGRV</sequence>
<dbReference type="InterPro" id="IPR037294">
    <property type="entry name" value="ABC_BtuC-like"/>
</dbReference>
<feature type="transmembrane region" description="Helical" evidence="8">
    <location>
        <begin position="92"/>
        <end position="110"/>
    </location>
</feature>
<proteinExistence type="inferred from homology"/>
<feature type="transmembrane region" description="Helical" evidence="8">
    <location>
        <begin position="62"/>
        <end position="80"/>
    </location>
</feature>
<dbReference type="Gene3D" id="1.10.3470.10">
    <property type="entry name" value="ABC transporter involved in vitamin B12 uptake, BtuC"/>
    <property type="match status" value="1"/>
</dbReference>
<keyword evidence="5 8" id="KW-0812">Transmembrane</keyword>
<evidence type="ECO:0000256" key="5">
    <source>
        <dbReference type="ARBA" id="ARBA00022692"/>
    </source>
</evidence>
<feature type="transmembrane region" description="Helical" evidence="8">
    <location>
        <begin position="116"/>
        <end position="136"/>
    </location>
</feature>
<dbReference type="SUPFAM" id="SSF81345">
    <property type="entry name" value="ABC transporter involved in vitamin B12 uptake, BtuC"/>
    <property type="match status" value="1"/>
</dbReference>
<name>A0ABU2LWM6_9ACTN</name>
<comment type="similarity">
    <text evidence="2">Belongs to the binding-protein-dependent transport system permease family. FecCD subfamily.</text>
</comment>
<evidence type="ECO:0000313" key="10">
    <source>
        <dbReference type="Proteomes" id="UP001183420"/>
    </source>
</evidence>
<keyword evidence="10" id="KW-1185">Reference proteome</keyword>
<dbReference type="PANTHER" id="PTHR30472">
    <property type="entry name" value="FERRIC ENTEROBACTIN TRANSPORT SYSTEM PERMEASE PROTEIN"/>
    <property type="match status" value="1"/>
</dbReference>
<feature type="transmembrane region" description="Helical" evidence="8">
    <location>
        <begin position="143"/>
        <end position="165"/>
    </location>
</feature>
<evidence type="ECO:0000256" key="7">
    <source>
        <dbReference type="ARBA" id="ARBA00023136"/>
    </source>
</evidence>
<keyword evidence="6 8" id="KW-1133">Transmembrane helix</keyword>
<keyword evidence="7 8" id="KW-0472">Membrane</keyword>
<evidence type="ECO:0000256" key="1">
    <source>
        <dbReference type="ARBA" id="ARBA00004651"/>
    </source>
</evidence>
<gene>
    <name evidence="9" type="ORF">RNC47_26975</name>
</gene>
<dbReference type="EMBL" id="JAVREM010000051">
    <property type="protein sequence ID" value="MDT0321983.1"/>
    <property type="molecule type" value="Genomic_DNA"/>
</dbReference>
<keyword evidence="3" id="KW-0813">Transport</keyword>
<evidence type="ECO:0000256" key="2">
    <source>
        <dbReference type="ARBA" id="ARBA00007935"/>
    </source>
</evidence>
<accession>A0ABU2LWM6</accession>
<dbReference type="CDD" id="cd06550">
    <property type="entry name" value="TM_ABC_iron-siderophores_like"/>
    <property type="match status" value="1"/>
</dbReference>
<evidence type="ECO:0000256" key="4">
    <source>
        <dbReference type="ARBA" id="ARBA00022475"/>
    </source>
</evidence>
<keyword evidence="4" id="KW-1003">Cell membrane</keyword>
<dbReference type="Pfam" id="PF01032">
    <property type="entry name" value="FecCD"/>
    <property type="match status" value="1"/>
</dbReference>
<feature type="transmembrane region" description="Helical" evidence="8">
    <location>
        <begin position="306"/>
        <end position="323"/>
    </location>
</feature>
<reference evidence="10" key="1">
    <citation type="submission" date="2023-07" db="EMBL/GenBank/DDBJ databases">
        <title>30 novel species of actinomycetes from the DSMZ collection.</title>
        <authorList>
            <person name="Nouioui I."/>
        </authorList>
    </citation>
    <scope>NUCLEOTIDE SEQUENCE [LARGE SCALE GENOMIC DNA]</scope>
    <source>
        <strain evidence="10">DSM 44918</strain>
    </source>
</reference>
<protein>
    <submittedName>
        <fullName evidence="9">Iron chelate uptake ABC transporter family permease subunit</fullName>
    </submittedName>
</protein>
<dbReference type="Proteomes" id="UP001183420">
    <property type="component" value="Unassembled WGS sequence"/>
</dbReference>
<comment type="caution">
    <text evidence="9">The sequence shown here is derived from an EMBL/GenBank/DDBJ whole genome shotgun (WGS) entry which is preliminary data.</text>
</comment>
<feature type="transmembrane region" description="Helical" evidence="8">
    <location>
        <begin position="192"/>
        <end position="210"/>
    </location>
</feature>